<reference evidence="3 4" key="1">
    <citation type="journal article" date="2014" name="Nat. Genet.">
        <title>Genome sequence of the hot pepper provides insights into the evolution of pungency in Capsicum species.</title>
        <authorList>
            <person name="Kim S."/>
            <person name="Park M."/>
            <person name="Yeom S.I."/>
            <person name="Kim Y.M."/>
            <person name="Lee J.M."/>
            <person name="Lee H.A."/>
            <person name="Seo E."/>
            <person name="Choi J."/>
            <person name="Cheong K."/>
            <person name="Kim K.T."/>
            <person name="Jung K."/>
            <person name="Lee G.W."/>
            <person name="Oh S.K."/>
            <person name="Bae C."/>
            <person name="Kim S.B."/>
            <person name="Lee H.Y."/>
            <person name="Kim S.Y."/>
            <person name="Kim M.S."/>
            <person name="Kang B.C."/>
            <person name="Jo Y.D."/>
            <person name="Yang H.B."/>
            <person name="Jeong H.J."/>
            <person name="Kang W.H."/>
            <person name="Kwon J.K."/>
            <person name="Shin C."/>
            <person name="Lim J.Y."/>
            <person name="Park J.H."/>
            <person name="Huh J.H."/>
            <person name="Kim J.S."/>
            <person name="Kim B.D."/>
            <person name="Cohen O."/>
            <person name="Paran I."/>
            <person name="Suh M.C."/>
            <person name="Lee S.B."/>
            <person name="Kim Y.K."/>
            <person name="Shin Y."/>
            <person name="Noh S.J."/>
            <person name="Park J."/>
            <person name="Seo Y.S."/>
            <person name="Kwon S.Y."/>
            <person name="Kim H.A."/>
            <person name="Park J.M."/>
            <person name="Kim H.J."/>
            <person name="Choi S.B."/>
            <person name="Bosland P.W."/>
            <person name="Reeves G."/>
            <person name="Jo S.H."/>
            <person name="Lee B.W."/>
            <person name="Cho H.T."/>
            <person name="Choi H.S."/>
            <person name="Lee M.S."/>
            <person name="Yu Y."/>
            <person name="Do Choi Y."/>
            <person name="Park B.S."/>
            <person name="van Deynze A."/>
            <person name="Ashrafi H."/>
            <person name="Hill T."/>
            <person name="Kim W.T."/>
            <person name="Pai H.S."/>
            <person name="Ahn H.K."/>
            <person name="Yeam I."/>
            <person name="Giovannoni J.J."/>
            <person name="Rose J.K."/>
            <person name="Sorensen I."/>
            <person name="Lee S.J."/>
            <person name="Kim R.W."/>
            <person name="Choi I.Y."/>
            <person name="Choi B.S."/>
            <person name="Lim J.S."/>
            <person name="Lee Y.H."/>
            <person name="Choi D."/>
        </authorList>
    </citation>
    <scope>NUCLEOTIDE SEQUENCE [LARGE SCALE GENOMIC DNA]</scope>
    <source>
        <strain evidence="4">cv. CM334</strain>
    </source>
</reference>
<dbReference type="InterPro" id="IPR040400">
    <property type="entry name" value="BAG5/6/7/8"/>
</dbReference>
<dbReference type="Pfam" id="PF06920">
    <property type="entry name" value="DHR-2_Lobe_A"/>
    <property type="match status" value="1"/>
</dbReference>
<evidence type="ECO:0000313" key="3">
    <source>
        <dbReference type="EMBL" id="PHT82018.1"/>
    </source>
</evidence>
<dbReference type="InterPro" id="IPR003103">
    <property type="entry name" value="BAG_domain"/>
</dbReference>
<name>A0A2G2ZJ45_CAPAN</name>
<dbReference type="Pfam" id="PF02179">
    <property type="entry name" value="BAG"/>
    <property type="match status" value="1"/>
</dbReference>
<evidence type="ECO:0000259" key="2">
    <source>
        <dbReference type="PROSITE" id="PS51035"/>
    </source>
</evidence>
<dbReference type="Gene3D" id="1.25.40.410">
    <property type="match status" value="1"/>
</dbReference>
<dbReference type="Proteomes" id="UP000222542">
    <property type="component" value="Unassembled WGS sequence"/>
</dbReference>
<protein>
    <recommendedName>
        <fullName evidence="2">BAG domain-containing protein</fullName>
    </recommendedName>
</protein>
<keyword evidence="1" id="KW-0143">Chaperone</keyword>
<dbReference type="InterPro" id="IPR043161">
    <property type="entry name" value="DOCK_C_lobe_A"/>
</dbReference>
<accession>A0A2G2ZJ45</accession>
<dbReference type="PROSITE" id="PS51035">
    <property type="entry name" value="BAG"/>
    <property type="match status" value="1"/>
</dbReference>
<dbReference type="InterPro" id="IPR046769">
    <property type="entry name" value="DOCKER_Lobe_A"/>
</dbReference>
<reference evidence="3 4" key="2">
    <citation type="journal article" date="2017" name="Genome Biol.">
        <title>New reference genome sequences of hot pepper reveal the massive evolution of plant disease-resistance genes by retroduplication.</title>
        <authorList>
            <person name="Kim S."/>
            <person name="Park J."/>
            <person name="Yeom S.I."/>
            <person name="Kim Y.M."/>
            <person name="Seo E."/>
            <person name="Kim K.T."/>
            <person name="Kim M.S."/>
            <person name="Lee J.M."/>
            <person name="Cheong K."/>
            <person name="Shin H.S."/>
            <person name="Kim S.B."/>
            <person name="Han K."/>
            <person name="Lee J."/>
            <person name="Park M."/>
            <person name="Lee H.A."/>
            <person name="Lee H.Y."/>
            <person name="Lee Y."/>
            <person name="Oh S."/>
            <person name="Lee J.H."/>
            <person name="Choi E."/>
            <person name="Choi E."/>
            <person name="Lee S.E."/>
            <person name="Jeon J."/>
            <person name="Kim H."/>
            <person name="Choi G."/>
            <person name="Song H."/>
            <person name="Lee J."/>
            <person name="Lee S.C."/>
            <person name="Kwon J.K."/>
            <person name="Lee H.Y."/>
            <person name="Koo N."/>
            <person name="Hong Y."/>
            <person name="Kim R.W."/>
            <person name="Kang W.H."/>
            <person name="Huh J.H."/>
            <person name="Kang B.C."/>
            <person name="Yang T.J."/>
            <person name="Lee Y.H."/>
            <person name="Bennetzen J.L."/>
            <person name="Choi D."/>
        </authorList>
    </citation>
    <scope>NUCLEOTIDE SEQUENCE [LARGE SCALE GENOMIC DNA]</scope>
    <source>
        <strain evidence="4">cv. CM334</strain>
    </source>
</reference>
<dbReference type="STRING" id="4072.A0A2G2ZJ45"/>
<evidence type="ECO:0000256" key="1">
    <source>
        <dbReference type="ARBA" id="ARBA00023186"/>
    </source>
</evidence>
<dbReference type="PANTHER" id="PTHR33322:SF8">
    <property type="entry name" value="BAG FAMILY MOLECULAR CHAPERONE REGULATOR 5, MITOCHONDRIAL"/>
    <property type="match status" value="1"/>
</dbReference>
<dbReference type="PANTHER" id="PTHR33322">
    <property type="entry name" value="BAG DOMAIN CONTAINING PROTEIN, EXPRESSED"/>
    <property type="match status" value="1"/>
</dbReference>
<comment type="caution">
    <text evidence="3">The sequence shown here is derived from an EMBL/GenBank/DDBJ whole genome shotgun (WGS) entry which is preliminary data.</text>
</comment>
<organism evidence="3 4">
    <name type="scientific">Capsicum annuum</name>
    <name type="common">Capsicum pepper</name>
    <dbReference type="NCBI Taxonomy" id="4072"/>
    <lineage>
        <taxon>Eukaryota</taxon>
        <taxon>Viridiplantae</taxon>
        <taxon>Streptophyta</taxon>
        <taxon>Embryophyta</taxon>
        <taxon>Tracheophyta</taxon>
        <taxon>Spermatophyta</taxon>
        <taxon>Magnoliopsida</taxon>
        <taxon>eudicotyledons</taxon>
        <taxon>Gunneridae</taxon>
        <taxon>Pentapetalae</taxon>
        <taxon>asterids</taxon>
        <taxon>lamiids</taxon>
        <taxon>Solanales</taxon>
        <taxon>Solanaceae</taxon>
        <taxon>Solanoideae</taxon>
        <taxon>Capsiceae</taxon>
        <taxon>Capsicum</taxon>
    </lineage>
</organism>
<keyword evidence="4" id="KW-1185">Reference proteome</keyword>
<dbReference type="GO" id="GO:0006457">
    <property type="term" value="P:protein folding"/>
    <property type="evidence" value="ECO:0000318"/>
    <property type="project" value="GO_Central"/>
</dbReference>
<dbReference type="GO" id="GO:0051087">
    <property type="term" value="F:protein-folding chaperone binding"/>
    <property type="evidence" value="ECO:0007669"/>
    <property type="project" value="InterPro"/>
</dbReference>
<dbReference type="EMBL" id="AYRZ02000005">
    <property type="protein sequence ID" value="PHT82018.1"/>
    <property type="molecule type" value="Genomic_DNA"/>
</dbReference>
<sequence length="265" mass="30154">MEKSMEEQNLELSNLPEQVNLGDKVVNLSKSPVKRRLSESFIEKPTSVSAYTLLFSVLTLWDYTKYGEVKFLFESLLMALDASLGHALLFSIMNVNKYRYVVVESFYKIVMAFSPVPDLHIMWLLHLCEANQEMQSWIKAAQCIVTVAGVVMQVASFGGSNINLSAWEDKKNLSESKFCNLYYSYRALSSLLRPCVFSSCCIKVECAIENQEEQALIGLLLRLDSVPGVDPTVRKLRRDLSRRIVRLQEILDAVSDTKIQNWDGF</sequence>
<gene>
    <name evidence="3" type="ORF">T459_15033</name>
</gene>
<feature type="domain" description="BAG" evidence="2">
    <location>
        <begin position="216"/>
        <end position="255"/>
    </location>
</feature>
<dbReference type="AlphaFoldDB" id="A0A2G2ZJ45"/>
<dbReference type="Gramene" id="PHT82018">
    <property type="protein sequence ID" value="PHT82018"/>
    <property type="gene ID" value="T459_15033"/>
</dbReference>
<dbReference type="SUPFAM" id="SSF63491">
    <property type="entry name" value="BAG domain"/>
    <property type="match status" value="1"/>
</dbReference>
<evidence type="ECO:0000313" key="4">
    <source>
        <dbReference type="Proteomes" id="UP000222542"/>
    </source>
</evidence>
<proteinExistence type="predicted"/>